<protein>
    <submittedName>
        <fullName evidence="2">UDP-apiose/xylose synthase</fullName>
    </submittedName>
</protein>
<dbReference type="OrthoDB" id="9801785at2"/>
<dbReference type="AlphaFoldDB" id="A0A4R1NKV7"/>
<proteinExistence type="predicted"/>
<dbReference type="InterPro" id="IPR050177">
    <property type="entry name" value="Lipid_A_modif_metabolic_enz"/>
</dbReference>
<dbReference type="Gene3D" id="3.40.50.720">
    <property type="entry name" value="NAD(P)-binding Rossmann-like Domain"/>
    <property type="match status" value="1"/>
</dbReference>
<dbReference type="Pfam" id="PF01370">
    <property type="entry name" value="Epimerase"/>
    <property type="match status" value="1"/>
</dbReference>
<evidence type="ECO:0000313" key="2">
    <source>
        <dbReference type="EMBL" id="TCL08957.1"/>
    </source>
</evidence>
<organism evidence="2 3">
    <name type="scientific">Shimia isoporae</name>
    <dbReference type="NCBI Taxonomy" id="647720"/>
    <lineage>
        <taxon>Bacteria</taxon>
        <taxon>Pseudomonadati</taxon>
        <taxon>Pseudomonadota</taxon>
        <taxon>Alphaproteobacteria</taxon>
        <taxon>Rhodobacterales</taxon>
        <taxon>Roseobacteraceae</taxon>
    </lineage>
</organism>
<keyword evidence="3" id="KW-1185">Reference proteome</keyword>
<dbReference type="Proteomes" id="UP000295673">
    <property type="component" value="Unassembled WGS sequence"/>
</dbReference>
<gene>
    <name evidence="2" type="ORF">BXY66_0998</name>
</gene>
<evidence type="ECO:0000313" key="3">
    <source>
        <dbReference type="Proteomes" id="UP000295673"/>
    </source>
</evidence>
<dbReference type="InterPro" id="IPR001509">
    <property type="entry name" value="Epimerase_deHydtase"/>
</dbReference>
<accession>A0A4R1NKV7</accession>
<feature type="domain" description="NAD-dependent epimerase/dehydratase" evidence="1">
    <location>
        <begin position="13"/>
        <end position="261"/>
    </location>
</feature>
<dbReference type="RefSeq" id="WP_132859039.1">
    <property type="nucleotide sequence ID" value="NZ_SMGR01000001.1"/>
</dbReference>
<name>A0A4R1NKV7_9RHOB</name>
<evidence type="ECO:0000259" key="1">
    <source>
        <dbReference type="Pfam" id="PF01370"/>
    </source>
</evidence>
<reference evidence="2 3" key="1">
    <citation type="submission" date="2019-03" db="EMBL/GenBank/DDBJ databases">
        <title>Genomic Encyclopedia of Archaeal and Bacterial Type Strains, Phase II (KMG-II): from individual species to whole genera.</title>
        <authorList>
            <person name="Goeker M."/>
        </authorList>
    </citation>
    <scope>NUCLEOTIDE SEQUENCE [LARGE SCALE GENOMIC DNA]</scope>
    <source>
        <strain evidence="2 3">DSM 26433</strain>
    </source>
</reference>
<comment type="caution">
    <text evidence="2">The sequence shown here is derived from an EMBL/GenBank/DDBJ whole genome shotgun (WGS) entry which is preliminary data.</text>
</comment>
<sequence length="356" mass="39005">MARDVSVPQRVALVGGSGFVGSNLALALAQSSDFDPFVLDTTDEKLALRFASEAPCAFRRCDVLQDTDVLEEAVQEADIVVNLVSHVLPKTFLDNPLGVIDVTLHGSMNVINAAVRNKTRLIHFSTSEVYGKTGGSEAPFSEDHSDCTLGPIDNHRWIYSTSKQLLDRIIHAHGLAGDLDYAIVRPFNFVGPLMDWLGDDADDVPRVFASFLNALLQERPMQLVDGGKSRRCFTYIEDATSALVHIMREPERARNQIFNIGNPANETTIAELAELMRGIYRQETGAGAQVTIEPVASEEFYGAGYEDCDRRMPDIGKIQSLGWTPQTGLQETFERSIRYCIDNAAALGAASVKAPV</sequence>
<dbReference type="EMBL" id="SMGR01000001">
    <property type="protein sequence ID" value="TCL08957.1"/>
    <property type="molecule type" value="Genomic_DNA"/>
</dbReference>
<dbReference type="InterPro" id="IPR036291">
    <property type="entry name" value="NAD(P)-bd_dom_sf"/>
</dbReference>
<dbReference type="SUPFAM" id="SSF51735">
    <property type="entry name" value="NAD(P)-binding Rossmann-fold domains"/>
    <property type="match status" value="1"/>
</dbReference>
<dbReference type="PANTHER" id="PTHR43245">
    <property type="entry name" value="BIFUNCTIONAL POLYMYXIN RESISTANCE PROTEIN ARNA"/>
    <property type="match status" value="1"/>
</dbReference>
<dbReference type="PANTHER" id="PTHR43245:SF13">
    <property type="entry name" value="UDP-D-APIOSE_UDP-D-XYLOSE SYNTHASE 2"/>
    <property type="match status" value="1"/>
</dbReference>